<dbReference type="AlphaFoldDB" id="A0ABD3WNW7"/>
<gene>
    <name evidence="1" type="ORF">ACJMK2_033619</name>
</gene>
<reference evidence="1 2" key="1">
    <citation type="submission" date="2024-11" db="EMBL/GenBank/DDBJ databases">
        <title>Chromosome-level genome assembly of the freshwater bivalve Anodonta woodiana.</title>
        <authorList>
            <person name="Chen X."/>
        </authorList>
    </citation>
    <scope>NUCLEOTIDE SEQUENCE [LARGE SCALE GENOMIC DNA]</scope>
    <source>
        <strain evidence="1">MN2024</strain>
        <tissue evidence="1">Gills</tissue>
    </source>
</reference>
<evidence type="ECO:0000313" key="1">
    <source>
        <dbReference type="EMBL" id="KAL3875691.1"/>
    </source>
</evidence>
<feature type="non-terminal residue" evidence="1">
    <location>
        <position position="1"/>
    </location>
</feature>
<proteinExistence type="predicted"/>
<protein>
    <submittedName>
        <fullName evidence="1">Uncharacterized protein</fullName>
    </submittedName>
</protein>
<organism evidence="1 2">
    <name type="scientific">Sinanodonta woodiana</name>
    <name type="common">Chinese pond mussel</name>
    <name type="synonym">Anodonta woodiana</name>
    <dbReference type="NCBI Taxonomy" id="1069815"/>
    <lineage>
        <taxon>Eukaryota</taxon>
        <taxon>Metazoa</taxon>
        <taxon>Spiralia</taxon>
        <taxon>Lophotrochozoa</taxon>
        <taxon>Mollusca</taxon>
        <taxon>Bivalvia</taxon>
        <taxon>Autobranchia</taxon>
        <taxon>Heteroconchia</taxon>
        <taxon>Palaeoheterodonta</taxon>
        <taxon>Unionida</taxon>
        <taxon>Unionoidea</taxon>
        <taxon>Unionidae</taxon>
        <taxon>Unioninae</taxon>
        <taxon>Sinanodonta</taxon>
    </lineage>
</organism>
<dbReference type="EMBL" id="JBJQND010000005">
    <property type="protein sequence ID" value="KAL3875691.1"/>
    <property type="molecule type" value="Genomic_DNA"/>
</dbReference>
<dbReference type="PANTHER" id="PTHR33480">
    <property type="entry name" value="SET DOMAIN-CONTAINING PROTEIN-RELATED"/>
    <property type="match status" value="1"/>
</dbReference>
<dbReference type="PANTHER" id="PTHR33480:SF4">
    <property type="entry name" value="PX DOMAIN-CONTAINING PROTEIN"/>
    <property type="match status" value="1"/>
</dbReference>
<name>A0ABD3WNW7_SINWO</name>
<keyword evidence="2" id="KW-1185">Reference proteome</keyword>
<sequence>FRCPHTHVVLAVERVADMFIPLKNTTVYMSKEDCVDNFQEESCSKTVIVQGVLKKEFGSRIYDKILACLYCRKLLKHRIVEHLDSKHDDQLEVVQALAKTGKERTWAIEKLKHKLNYVHNIGILQSKQSELIVARRSNTNQKYDDYLPCIHCLGFFKKGELWKHYRVCKFKPKDATSNESSTQARSRLLLSSTVETESCANFKKLHPILDTMHRDEVFSFLKNDNLILTFGNILLQKLGIRNKHNFSQRMKKICAEKPGLALCLGHNLMKCAQIKRGIALRQDDDIAYRESSKFLELLDAEWSNRVSSTAHATLKTNKFNKKDILLLTSDLVMLKLYLDKQMEDLIKTMKTNVYPVWRQLAETTLANVVIFNKRRGGEAVQLLIETYAKRGFWKDQANEIQANLSNVEKKFFSRKKQNKVVATLLTHVMITAMDLLVKHRQQCGLRESSRYIFATQGDGHQPTWQVIQTIATAAGCKQPELITSSCLRKYIATVCWVIDLSDDELEWLSSHIKTHWQYYQQQDSTVELAIVSRLLIAAEAGKLGSFSGKKLEDIDVEADDSEMNEKKSEAFVPTPGKAAKIKCNSQKQKI</sequence>
<evidence type="ECO:0000313" key="2">
    <source>
        <dbReference type="Proteomes" id="UP001634394"/>
    </source>
</evidence>
<comment type="caution">
    <text evidence="1">The sequence shown here is derived from an EMBL/GenBank/DDBJ whole genome shotgun (WGS) entry which is preliminary data.</text>
</comment>
<dbReference type="Proteomes" id="UP001634394">
    <property type="component" value="Unassembled WGS sequence"/>
</dbReference>
<accession>A0ABD3WNW7</accession>